<evidence type="ECO:0000256" key="2">
    <source>
        <dbReference type="SAM" id="MobiDB-lite"/>
    </source>
</evidence>
<dbReference type="PANTHER" id="PTHR34409">
    <property type="entry name" value="SET DOMAIN-CONTAINING PROTEIN"/>
    <property type="match status" value="1"/>
</dbReference>
<proteinExistence type="predicted"/>
<feature type="region of interest" description="Disordered" evidence="2">
    <location>
        <begin position="273"/>
        <end position="294"/>
    </location>
</feature>
<dbReference type="PANTHER" id="PTHR34409:SF1">
    <property type="entry name" value="MYB-LIKE DOMAIN-CONTAINING PROTEIN"/>
    <property type="match status" value="1"/>
</dbReference>
<dbReference type="OrthoDB" id="111442at2759"/>
<reference evidence="4" key="1">
    <citation type="submission" date="2021-02" db="EMBL/GenBank/DDBJ databases">
        <authorList>
            <person name="Palmer J.M."/>
        </authorList>
    </citation>
    <scope>NUCLEOTIDE SEQUENCE</scope>
    <source>
        <strain evidence="4">SCRP734</strain>
    </source>
</reference>
<feature type="compositionally biased region" description="Polar residues" evidence="2">
    <location>
        <begin position="337"/>
        <end position="356"/>
    </location>
</feature>
<keyword evidence="1" id="KW-0175">Coiled coil</keyword>
<feature type="coiled-coil region" evidence="1">
    <location>
        <begin position="82"/>
        <end position="109"/>
    </location>
</feature>
<gene>
    <name evidence="4" type="ORF">PHYPSEUDO_003793</name>
</gene>
<organism evidence="4 5">
    <name type="scientific">Phytophthora pseudosyringae</name>
    <dbReference type="NCBI Taxonomy" id="221518"/>
    <lineage>
        <taxon>Eukaryota</taxon>
        <taxon>Sar</taxon>
        <taxon>Stramenopiles</taxon>
        <taxon>Oomycota</taxon>
        <taxon>Peronosporomycetes</taxon>
        <taxon>Peronosporales</taxon>
        <taxon>Peronosporaceae</taxon>
        <taxon>Phytophthora</taxon>
    </lineage>
</organism>
<evidence type="ECO:0000313" key="4">
    <source>
        <dbReference type="EMBL" id="KAG7391718.1"/>
    </source>
</evidence>
<name>A0A8T1WGN6_9STRA</name>
<feature type="domain" description="DUF6818" evidence="3">
    <location>
        <begin position="34"/>
        <end position="103"/>
    </location>
</feature>
<dbReference type="Proteomes" id="UP000694044">
    <property type="component" value="Unassembled WGS sequence"/>
</dbReference>
<dbReference type="AlphaFoldDB" id="A0A8T1WGN6"/>
<feature type="region of interest" description="Disordered" evidence="2">
    <location>
        <begin position="311"/>
        <end position="365"/>
    </location>
</feature>
<dbReference type="Pfam" id="PF20681">
    <property type="entry name" value="DUF6818"/>
    <property type="match status" value="1"/>
</dbReference>
<comment type="caution">
    <text evidence="4">The sequence shown here is derived from an EMBL/GenBank/DDBJ whole genome shotgun (WGS) entry which is preliminary data.</text>
</comment>
<dbReference type="EMBL" id="JAGDFM010000018">
    <property type="protein sequence ID" value="KAG7391718.1"/>
    <property type="molecule type" value="Genomic_DNA"/>
</dbReference>
<feature type="region of interest" description="Disordered" evidence="2">
    <location>
        <begin position="171"/>
        <end position="234"/>
    </location>
</feature>
<sequence length="382" mass="42776">MSCSTRRSSSKLGTVNYSADEMRRLNAKVRVVLPLTGDDWLRVAYQFNLLRPEAVPYRDVESLKRKFKKMYCARGRALPDYVQEAKELRALINQRLDTAQEQEQEQKEQEASAGDLTLKLRQMEDAYHRTLESKRAEETRDGPVVQRSWSAGATSTAGVIAMLTQIVESKRRAADGERRERKRRKVEGVLLSAHQEQREHELAGGGNGSAEASTSESSSTTAAGHQNETSPALAASLQLQDSPSLGVMELLLQLMIAQQLENAQRLEAEQASRERERFEREERRHQKELQRKREHRELMLTMRALLGDRFPDSLKHYSNEDDEQQEPAAHSVHHVATPSQGTSTENGASSTHSPAQASVEPAAVDAVDGATSAMLQHAIEKE</sequence>
<evidence type="ECO:0000313" key="5">
    <source>
        <dbReference type="Proteomes" id="UP000694044"/>
    </source>
</evidence>
<accession>A0A8T1WGN6</accession>
<protein>
    <recommendedName>
        <fullName evidence="3">DUF6818 domain-containing protein</fullName>
    </recommendedName>
</protein>
<dbReference type="InterPro" id="IPR049203">
    <property type="entry name" value="DUF6818"/>
</dbReference>
<keyword evidence="5" id="KW-1185">Reference proteome</keyword>
<feature type="compositionally biased region" description="Low complexity" evidence="2">
    <location>
        <begin position="209"/>
        <end position="224"/>
    </location>
</feature>
<evidence type="ECO:0000259" key="3">
    <source>
        <dbReference type="Pfam" id="PF20681"/>
    </source>
</evidence>
<evidence type="ECO:0000256" key="1">
    <source>
        <dbReference type="SAM" id="Coils"/>
    </source>
</evidence>